<comment type="subunit">
    <text evidence="6">Associates with 90S and pre-40S pre-ribosomal particles.</text>
</comment>
<evidence type="ECO:0000256" key="6">
    <source>
        <dbReference type="RuleBase" id="RU368027"/>
    </source>
</evidence>
<evidence type="ECO:0000256" key="1">
    <source>
        <dbReference type="ARBA" id="ARBA00004604"/>
    </source>
</evidence>
<proteinExistence type="inferred from homology"/>
<comment type="similarity">
    <text evidence="2 6">Belongs to the RRP36 family.</text>
</comment>
<dbReference type="KEGG" id="bdw:94335859"/>
<keyword evidence="4 6" id="KW-0698">rRNA processing</keyword>
<feature type="region of interest" description="Disordered" evidence="7">
    <location>
        <begin position="1"/>
        <end position="58"/>
    </location>
</feature>
<evidence type="ECO:0000256" key="4">
    <source>
        <dbReference type="ARBA" id="ARBA00022552"/>
    </source>
</evidence>
<name>A0AAD9PK41_9APIC</name>
<feature type="compositionally biased region" description="Basic and acidic residues" evidence="7">
    <location>
        <begin position="241"/>
        <end position="250"/>
    </location>
</feature>
<sequence>MTELTLGELKRQRELEQSQNTTNDSQDEANVKTRVFKNVNVKKRKSKAPVELPSNAPFNPFEAKLKKGNKTRYVPRDPRFSEYSGPLDMEQYKKSYSFLNDMRREEAKEIRAAIKIANSSKSTQATNAALSKLSHLGITDLESAKRILNRLETQEMHLGKVEEIKQLKKSLVDAEKEKIMTTNKKPFYYSDKKVKQIYKQKRLEKINSAVTSSAINYGDAKAIHKQIEKRSKRKLQKERKRMPEILFNKE</sequence>
<evidence type="ECO:0000256" key="3">
    <source>
        <dbReference type="ARBA" id="ARBA00022517"/>
    </source>
</evidence>
<comment type="subcellular location">
    <subcellularLocation>
        <location evidence="1 6">Nucleus</location>
        <location evidence="1 6">Nucleolus</location>
    </subcellularLocation>
</comment>
<dbReference type="AlphaFoldDB" id="A0AAD9PK41"/>
<evidence type="ECO:0000313" key="8">
    <source>
        <dbReference type="EMBL" id="KAK2196319.1"/>
    </source>
</evidence>
<evidence type="ECO:0000256" key="2">
    <source>
        <dbReference type="ARBA" id="ARBA00009418"/>
    </source>
</evidence>
<keyword evidence="9" id="KW-1185">Reference proteome</keyword>
<dbReference type="Pfam" id="PF06102">
    <property type="entry name" value="RRP36"/>
    <property type="match status" value="1"/>
</dbReference>
<evidence type="ECO:0000313" key="9">
    <source>
        <dbReference type="Proteomes" id="UP001214638"/>
    </source>
</evidence>
<dbReference type="GO" id="GO:0000462">
    <property type="term" value="P:maturation of SSU-rRNA from tricistronic rRNA transcript (SSU-rRNA, 5.8S rRNA, LSU-rRNA)"/>
    <property type="evidence" value="ECO:0007669"/>
    <property type="project" value="TreeGrafter"/>
</dbReference>
<keyword evidence="3 6" id="KW-0690">Ribosome biogenesis</keyword>
<feature type="compositionally biased region" description="Basic residues" evidence="7">
    <location>
        <begin position="230"/>
        <end position="240"/>
    </location>
</feature>
<protein>
    <recommendedName>
        <fullName evidence="6">rRNA biogenesis protein RRP36</fullName>
    </recommendedName>
</protein>
<dbReference type="GeneID" id="94335859"/>
<dbReference type="GO" id="GO:0005730">
    <property type="term" value="C:nucleolus"/>
    <property type="evidence" value="ECO:0007669"/>
    <property type="project" value="UniProtKB-SubCell"/>
</dbReference>
<dbReference type="PANTHER" id="PTHR21738">
    <property type="entry name" value="RIBOSOMAL RNA PROCESSING PROTEIN 36 HOMOLOG"/>
    <property type="match status" value="1"/>
</dbReference>
<comment type="caution">
    <text evidence="8">The sequence shown here is derived from an EMBL/GenBank/DDBJ whole genome shotgun (WGS) entry which is preliminary data.</text>
</comment>
<dbReference type="Proteomes" id="UP001214638">
    <property type="component" value="Unassembled WGS sequence"/>
</dbReference>
<organism evidence="8 9">
    <name type="scientific">Babesia duncani</name>
    <dbReference type="NCBI Taxonomy" id="323732"/>
    <lineage>
        <taxon>Eukaryota</taxon>
        <taxon>Sar</taxon>
        <taxon>Alveolata</taxon>
        <taxon>Apicomplexa</taxon>
        <taxon>Aconoidasida</taxon>
        <taxon>Piroplasmida</taxon>
        <taxon>Babesiidae</taxon>
        <taxon>Babesia</taxon>
    </lineage>
</organism>
<keyword evidence="5 6" id="KW-0539">Nucleus</keyword>
<feature type="region of interest" description="Disordered" evidence="7">
    <location>
        <begin position="228"/>
        <end position="250"/>
    </location>
</feature>
<evidence type="ECO:0000256" key="5">
    <source>
        <dbReference type="ARBA" id="ARBA00023242"/>
    </source>
</evidence>
<dbReference type="InterPro" id="IPR009292">
    <property type="entry name" value="RRP36"/>
</dbReference>
<gene>
    <name evidence="8" type="ORF">BdWA1_001561</name>
</gene>
<keyword evidence="6" id="KW-0687">Ribonucleoprotein</keyword>
<dbReference type="GO" id="GO:0030686">
    <property type="term" value="C:90S preribosome"/>
    <property type="evidence" value="ECO:0007669"/>
    <property type="project" value="TreeGrafter"/>
</dbReference>
<dbReference type="RefSeq" id="XP_067803161.1">
    <property type="nucleotide sequence ID" value="XM_067946597.1"/>
</dbReference>
<reference evidence="8" key="1">
    <citation type="journal article" date="2023" name="Nat. Microbiol.">
        <title>Babesia duncani multi-omics identifies virulence factors and drug targets.</title>
        <authorList>
            <person name="Singh P."/>
            <person name="Lonardi S."/>
            <person name="Liang Q."/>
            <person name="Vydyam P."/>
            <person name="Khabirova E."/>
            <person name="Fang T."/>
            <person name="Gihaz S."/>
            <person name="Thekkiniath J."/>
            <person name="Munshi M."/>
            <person name="Abel S."/>
            <person name="Ciampossin L."/>
            <person name="Batugedara G."/>
            <person name="Gupta M."/>
            <person name="Lu X.M."/>
            <person name="Lenz T."/>
            <person name="Chakravarty S."/>
            <person name="Cornillot E."/>
            <person name="Hu Y."/>
            <person name="Ma W."/>
            <person name="Gonzalez L.M."/>
            <person name="Sanchez S."/>
            <person name="Estrada K."/>
            <person name="Sanchez-Flores A."/>
            <person name="Montero E."/>
            <person name="Harb O.S."/>
            <person name="Le Roch K.G."/>
            <person name="Mamoun C.B."/>
        </authorList>
    </citation>
    <scope>NUCLEOTIDE SEQUENCE</scope>
    <source>
        <strain evidence="8">WA1</strain>
    </source>
</reference>
<accession>A0AAD9PK41</accession>
<comment type="function">
    <text evidence="6">Component of the 90S pre-ribosome involved in the maturation of rRNAs. Required for early cleavages of the pre-RNAs in the 40S ribosomal subunit maturation pathway.</text>
</comment>
<dbReference type="PANTHER" id="PTHR21738:SF0">
    <property type="entry name" value="RIBOSOMAL RNA PROCESSING PROTEIN 36 HOMOLOG"/>
    <property type="match status" value="1"/>
</dbReference>
<evidence type="ECO:0000256" key="7">
    <source>
        <dbReference type="SAM" id="MobiDB-lite"/>
    </source>
</evidence>
<dbReference type="EMBL" id="JALLKP010000002">
    <property type="protein sequence ID" value="KAK2196319.1"/>
    <property type="molecule type" value="Genomic_DNA"/>
</dbReference>